<feature type="domain" description="Helix-hairpin-helix DNA-binding motif class 1" evidence="1">
    <location>
        <begin position="141"/>
        <end position="160"/>
    </location>
</feature>
<evidence type="ECO:0000313" key="3">
    <source>
        <dbReference type="Proteomes" id="UP001199642"/>
    </source>
</evidence>
<evidence type="ECO:0000313" key="2">
    <source>
        <dbReference type="EMBL" id="UGS28436.1"/>
    </source>
</evidence>
<keyword evidence="3" id="KW-1185">Reference proteome</keyword>
<dbReference type="GO" id="GO:0003677">
    <property type="term" value="F:DNA binding"/>
    <property type="evidence" value="ECO:0007669"/>
    <property type="project" value="UniProtKB-KW"/>
</dbReference>
<proteinExistence type="predicted"/>
<dbReference type="InterPro" id="IPR051675">
    <property type="entry name" value="Endo/Exo/Phosphatase_dom_1"/>
</dbReference>
<dbReference type="PANTHER" id="PTHR21180:SF32">
    <property type="entry name" value="ENDONUCLEASE_EXONUCLEASE_PHOSPHATASE FAMILY DOMAIN-CONTAINING PROTEIN 1"/>
    <property type="match status" value="1"/>
</dbReference>
<gene>
    <name evidence="2" type="ORF">K8F61_03330</name>
</gene>
<name>A0ABY3RZT7_9MICO</name>
<evidence type="ECO:0000259" key="1">
    <source>
        <dbReference type="SMART" id="SM00278"/>
    </source>
</evidence>
<dbReference type="InterPro" id="IPR019554">
    <property type="entry name" value="Soluble_ligand-bd"/>
</dbReference>
<reference evidence="2 3" key="1">
    <citation type="submission" date="2023-01" db="EMBL/GenBank/DDBJ databases">
        <title>Characterization of estradiol degrading bacteria Microbacterium sp. MZT7 and reveal degrading genes through genome analysis.</title>
        <authorList>
            <person name="Hao P."/>
            <person name="Gao Y."/>
        </authorList>
    </citation>
    <scope>NUCLEOTIDE SEQUENCE [LARGE SCALE GENOMIC DNA]</scope>
    <source>
        <strain evidence="2 3">MZT7</strain>
    </source>
</reference>
<sequence>MGAAVILAIVVLSVTVGIGLVRGQGALHPDEPLPVTTEAPGAPRGGVPAPGAASVYVHVLGEVERPGLYVLGDGARVAEAVAAAGGTLASADLGSINLARPVSDGEQIMVAAPGAVAQAPGGVGGAPGAGGLIDLNTADAATLEELPRIGPALAARIIEWREQNGRFVAVDDLLAVPGIGEKLLAGLRDRVRV</sequence>
<dbReference type="PANTHER" id="PTHR21180">
    <property type="entry name" value="ENDONUCLEASE/EXONUCLEASE/PHOSPHATASE FAMILY DOMAIN-CONTAINING PROTEIN 1"/>
    <property type="match status" value="1"/>
</dbReference>
<organism evidence="2 3">
    <name type="scientific">Microbacterium resistens</name>
    <dbReference type="NCBI Taxonomy" id="156977"/>
    <lineage>
        <taxon>Bacteria</taxon>
        <taxon>Bacillati</taxon>
        <taxon>Actinomycetota</taxon>
        <taxon>Actinomycetes</taxon>
        <taxon>Micrococcales</taxon>
        <taxon>Microbacteriaceae</taxon>
        <taxon>Microbacterium</taxon>
    </lineage>
</organism>
<dbReference type="EMBL" id="CP082781">
    <property type="protein sequence ID" value="UGS28436.1"/>
    <property type="molecule type" value="Genomic_DNA"/>
</dbReference>
<protein>
    <submittedName>
        <fullName evidence="2">ComEA family DNA-binding protein</fullName>
    </submittedName>
</protein>
<accession>A0ABY3RZT7</accession>
<dbReference type="Proteomes" id="UP001199642">
    <property type="component" value="Chromosome"/>
</dbReference>
<dbReference type="SMART" id="SM00278">
    <property type="entry name" value="HhH1"/>
    <property type="match status" value="2"/>
</dbReference>
<dbReference type="InterPro" id="IPR003583">
    <property type="entry name" value="Hlx-hairpin-Hlx_DNA-bd_motif"/>
</dbReference>
<dbReference type="Pfam" id="PF10531">
    <property type="entry name" value="SLBB"/>
    <property type="match status" value="1"/>
</dbReference>
<feature type="domain" description="Helix-hairpin-helix DNA-binding motif class 1" evidence="1">
    <location>
        <begin position="171"/>
        <end position="190"/>
    </location>
</feature>
<keyword evidence="2" id="KW-0238">DNA-binding</keyword>
<dbReference type="Pfam" id="PF12836">
    <property type="entry name" value="HHH_3"/>
    <property type="match status" value="1"/>
</dbReference>